<organism evidence="5 6">
    <name type="scientific">Halomicrobium mukohataei</name>
    <dbReference type="NCBI Taxonomy" id="57705"/>
    <lineage>
        <taxon>Archaea</taxon>
        <taxon>Methanobacteriati</taxon>
        <taxon>Methanobacteriota</taxon>
        <taxon>Stenosarchaea group</taxon>
        <taxon>Halobacteria</taxon>
        <taxon>Halobacteriales</taxon>
        <taxon>Haloarculaceae</taxon>
        <taxon>Halomicrobium</taxon>
    </lineage>
</organism>
<sequence length="251" mass="27566">MWVCMSRATRVGGKRVASRVCRGGRQCLLLADATTDMRYLTLTFPRSPSSERQDALVPGLDVDHGTICNMNYFHDDTLVELCRLEATRSSVVSDLEAWDDAISYDVFDTDDGDLYVFIHSRPSAELAELLRIVERHRLLVELPIELEAESVTVRVAGGSEALHDAMADLPADVTADVQIEQLGTYDPEVDAARSALTDRQRAVLDAAVDVGYYATPRTATIEDVAAAVGCAESTASEHLRKIEARLLPRLT</sequence>
<dbReference type="Pfam" id="PF24278">
    <property type="entry name" value="HVO_0513_N"/>
    <property type="match status" value="1"/>
</dbReference>
<accession>A0A847UFD7</accession>
<keyword evidence="5" id="KW-0238">DNA-binding</keyword>
<proteinExistence type="predicted"/>
<dbReference type="AlphaFoldDB" id="A0A847UFD7"/>
<protein>
    <submittedName>
        <fullName evidence="5">DNA-binding protein</fullName>
    </submittedName>
</protein>
<keyword evidence="1" id="KW-0805">Transcription regulation</keyword>
<evidence type="ECO:0000313" key="5">
    <source>
        <dbReference type="EMBL" id="NLV09841.1"/>
    </source>
</evidence>
<keyword evidence="2" id="KW-0804">Transcription</keyword>
<feature type="domain" description="HTH bat-type" evidence="3">
    <location>
        <begin position="196"/>
        <end position="247"/>
    </location>
</feature>
<dbReference type="Pfam" id="PF04967">
    <property type="entry name" value="HTH_10"/>
    <property type="match status" value="1"/>
</dbReference>
<comment type="caution">
    <text evidence="5">The sequence shown here is derived from an EMBL/GenBank/DDBJ whole genome shotgun (WGS) entry which is preliminary data.</text>
</comment>
<dbReference type="PANTHER" id="PTHR34236:SF1">
    <property type="entry name" value="DIMETHYL SULFOXIDE REDUCTASE TRANSCRIPTIONAL ACTIVATOR"/>
    <property type="match status" value="1"/>
</dbReference>
<dbReference type="InterPro" id="IPR007050">
    <property type="entry name" value="HTH_bacterioopsin"/>
</dbReference>
<gene>
    <name evidence="5" type="ORF">GOC74_07845</name>
</gene>
<feature type="domain" description="HVO-0513-like N-terminal" evidence="4">
    <location>
        <begin position="61"/>
        <end position="185"/>
    </location>
</feature>
<evidence type="ECO:0000256" key="1">
    <source>
        <dbReference type="ARBA" id="ARBA00023015"/>
    </source>
</evidence>
<reference evidence="5" key="1">
    <citation type="submission" date="2019-12" db="EMBL/GenBank/DDBJ databases">
        <title>Whole-genome sequence of Halomicrobium mukohataei pws1.</title>
        <authorList>
            <person name="Verma D.K."/>
            <person name="Gopal K."/>
            <person name="Prasad E.S."/>
        </authorList>
    </citation>
    <scope>NUCLEOTIDE SEQUENCE</scope>
    <source>
        <strain evidence="5">Pws1</strain>
    </source>
</reference>
<evidence type="ECO:0000313" key="6">
    <source>
        <dbReference type="Proteomes" id="UP000608662"/>
    </source>
</evidence>
<name>A0A847UFD7_9EURY</name>
<evidence type="ECO:0000259" key="4">
    <source>
        <dbReference type="Pfam" id="PF24278"/>
    </source>
</evidence>
<dbReference type="EMBL" id="WOYG01000001">
    <property type="protein sequence ID" value="NLV09841.1"/>
    <property type="molecule type" value="Genomic_DNA"/>
</dbReference>
<evidence type="ECO:0000259" key="3">
    <source>
        <dbReference type="Pfam" id="PF04967"/>
    </source>
</evidence>
<dbReference type="GO" id="GO:0003677">
    <property type="term" value="F:DNA binding"/>
    <property type="evidence" value="ECO:0007669"/>
    <property type="project" value="UniProtKB-KW"/>
</dbReference>
<evidence type="ECO:0000256" key="2">
    <source>
        <dbReference type="ARBA" id="ARBA00023163"/>
    </source>
</evidence>
<dbReference type="Proteomes" id="UP000608662">
    <property type="component" value="Unassembled WGS sequence"/>
</dbReference>
<dbReference type="PANTHER" id="PTHR34236">
    <property type="entry name" value="DIMETHYL SULFOXIDE REDUCTASE TRANSCRIPTIONAL ACTIVATOR"/>
    <property type="match status" value="1"/>
</dbReference>
<dbReference type="InterPro" id="IPR056493">
    <property type="entry name" value="HVO_0513_N"/>
</dbReference>